<dbReference type="PROSITE" id="PS50297">
    <property type="entry name" value="ANK_REP_REGION"/>
    <property type="match status" value="1"/>
</dbReference>
<dbReference type="InterPro" id="IPR002110">
    <property type="entry name" value="Ankyrin_rpt"/>
</dbReference>
<dbReference type="Gene3D" id="1.25.40.20">
    <property type="entry name" value="Ankyrin repeat-containing domain"/>
    <property type="match status" value="1"/>
</dbReference>
<feature type="non-terminal residue" evidence="2">
    <location>
        <position position="57"/>
    </location>
</feature>
<keyword evidence="3" id="KW-1185">Reference proteome</keyword>
<dbReference type="Proteomes" id="UP001642484">
    <property type="component" value="Unassembled WGS sequence"/>
</dbReference>
<dbReference type="Pfam" id="PF12796">
    <property type="entry name" value="Ank_2"/>
    <property type="match status" value="1"/>
</dbReference>
<dbReference type="PROSITE" id="PS50088">
    <property type="entry name" value="ANK_REPEAT"/>
    <property type="match status" value="1"/>
</dbReference>
<keyword evidence="1" id="KW-0040">ANK repeat</keyword>
<gene>
    <name evidence="2" type="ORF">CCMP2556_LOCUS39001</name>
</gene>
<name>A0ABP0PUG4_9DINO</name>
<reference evidence="2 3" key="1">
    <citation type="submission" date="2024-02" db="EMBL/GenBank/DDBJ databases">
        <authorList>
            <person name="Chen Y."/>
            <person name="Shah S."/>
            <person name="Dougan E. K."/>
            <person name="Thang M."/>
            <person name="Chan C."/>
        </authorList>
    </citation>
    <scope>NUCLEOTIDE SEQUENCE [LARGE SCALE GENOMIC DNA]</scope>
</reference>
<accession>A0ABP0PUG4</accession>
<dbReference type="SUPFAM" id="SSF48403">
    <property type="entry name" value="Ankyrin repeat"/>
    <property type="match status" value="1"/>
</dbReference>
<dbReference type="InterPro" id="IPR036770">
    <property type="entry name" value="Ankyrin_rpt-contain_sf"/>
</dbReference>
<evidence type="ECO:0000313" key="2">
    <source>
        <dbReference type="EMBL" id="CAK9079161.1"/>
    </source>
</evidence>
<sequence>QRPLHLAASKGHVEVLERLLAARATVEAYDRDSRTPWHLAKENNKLEAMALLCPAPR</sequence>
<dbReference type="EMBL" id="CAXAMN010023624">
    <property type="protein sequence ID" value="CAK9079161.1"/>
    <property type="molecule type" value="Genomic_DNA"/>
</dbReference>
<protein>
    <submittedName>
        <fullName evidence="2">Uncharacterized protein</fullName>
    </submittedName>
</protein>
<evidence type="ECO:0000313" key="3">
    <source>
        <dbReference type="Proteomes" id="UP001642484"/>
    </source>
</evidence>
<proteinExistence type="predicted"/>
<feature type="non-terminal residue" evidence="2">
    <location>
        <position position="1"/>
    </location>
</feature>
<feature type="repeat" description="ANK" evidence="1">
    <location>
        <begin position="1"/>
        <end position="31"/>
    </location>
</feature>
<evidence type="ECO:0000256" key="1">
    <source>
        <dbReference type="PROSITE-ProRule" id="PRU00023"/>
    </source>
</evidence>
<comment type="caution">
    <text evidence="2">The sequence shown here is derived from an EMBL/GenBank/DDBJ whole genome shotgun (WGS) entry which is preliminary data.</text>
</comment>
<organism evidence="2 3">
    <name type="scientific">Durusdinium trenchii</name>
    <dbReference type="NCBI Taxonomy" id="1381693"/>
    <lineage>
        <taxon>Eukaryota</taxon>
        <taxon>Sar</taxon>
        <taxon>Alveolata</taxon>
        <taxon>Dinophyceae</taxon>
        <taxon>Suessiales</taxon>
        <taxon>Symbiodiniaceae</taxon>
        <taxon>Durusdinium</taxon>
    </lineage>
</organism>